<sequence length="162" mass="18540">MRARTETGCDVPSRPTSQIISGGHICLSNCSVQEVGLEPAMNPDPTAFPTCRMSHKARKNPETPALQQTSCIFALRGVLIDERLREKSREEKLVTFFKAERNGLVDPRPSRDARPSGPATYLRAVSCFRFFLLFFPFLRYTFFARLINLRRFIHLLWVIFAC</sequence>
<dbReference type="EMBL" id="KZ679133">
    <property type="protein sequence ID" value="PTB75799.1"/>
    <property type="molecule type" value="Genomic_DNA"/>
</dbReference>
<keyword evidence="1" id="KW-0472">Membrane</keyword>
<dbReference type="AlphaFoldDB" id="A0A2T4C2L1"/>
<keyword evidence="3" id="KW-1185">Reference proteome</keyword>
<gene>
    <name evidence="2" type="ORF">M440DRAFT_329612</name>
</gene>
<reference evidence="2 3" key="1">
    <citation type="submission" date="2016-07" db="EMBL/GenBank/DDBJ databases">
        <title>Multiple horizontal gene transfer events from other fungi enriched the ability of initially mycotrophic Trichoderma (Ascomycota) to feed on dead plant biomass.</title>
        <authorList>
            <consortium name="DOE Joint Genome Institute"/>
            <person name="Aerts A."/>
            <person name="Atanasova L."/>
            <person name="Chenthamara K."/>
            <person name="Zhang J."/>
            <person name="Grujic M."/>
            <person name="Henrissat B."/>
            <person name="Kuo A."/>
            <person name="Salamov A."/>
            <person name="Lipzen A."/>
            <person name="Labutti K."/>
            <person name="Barry K."/>
            <person name="Miao Y."/>
            <person name="Rahimi M.J."/>
            <person name="Shen Q."/>
            <person name="Grigoriev I.V."/>
            <person name="Kubicek C.P."/>
            <person name="Druzhinina I.S."/>
        </authorList>
    </citation>
    <scope>NUCLEOTIDE SEQUENCE [LARGE SCALE GENOMIC DNA]</scope>
    <source>
        <strain evidence="2 3">ATCC 18648</strain>
    </source>
</reference>
<protein>
    <submittedName>
        <fullName evidence="2">Uncharacterized protein</fullName>
    </submittedName>
</protein>
<dbReference type="Proteomes" id="UP000240760">
    <property type="component" value="Unassembled WGS sequence"/>
</dbReference>
<keyword evidence="1" id="KW-0812">Transmembrane</keyword>
<keyword evidence="1" id="KW-1133">Transmembrane helix</keyword>
<name>A0A2T4C2L1_TRILO</name>
<evidence type="ECO:0000313" key="3">
    <source>
        <dbReference type="Proteomes" id="UP000240760"/>
    </source>
</evidence>
<accession>A0A2T4C2L1</accession>
<evidence type="ECO:0000313" key="2">
    <source>
        <dbReference type="EMBL" id="PTB75799.1"/>
    </source>
</evidence>
<evidence type="ECO:0000256" key="1">
    <source>
        <dbReference type="SAM" id="Phobius"/>
    </source>
</evidence>
<proteinExistence type="predicted"/>
<feature type="transmembrane region" description="Helical" evidence="1">
    <location>
        <begin position="121"/>
        <end position="142"/>
    </location>
</feature>
<organism evidence="2 3">
    <name type="scientific">Trichoderma longibrachiatum ATCC 18648</name>
    <dbReference type="NCBI Taxonomy" id="983965"/>
    <lineage>
        <taxon>Eukaryota</taxon>
        <taxon>Fungi</taxon>
        <taxon>Dikarya</taxon>
        <taxon>Ascomycota</taxon>
        <taxon>Pezizomycotina</taxon>
        <taxon>Sordariomycetes</taxon>
        <taxon>Hypocreomycetidae</taxon>
        <taxon>Hypocreales</taxon>
        <taxon>Hypocreaceae</taxon>
        <taxon>Trichoderma</taxon>
    </lineage>
</organism>